<keyword evidence="1" id="KW-0732">Signal</keyword>
<dbReference type="AlphaFoldDB" id="A0A9X2EGI2"/>
<protein>
    <submittedName>
        <fullName evidence="3">DUF4136 domain-containing protein</fullName>
    </submittedName>
</protein>
<gene>
    <name evidence="3" type="ORF">NDO55_04490</name>
</gene>
<comment type="caution">
    <text evidence="3">The sequence shown here is derived from an EMBL/GenBank/DDBJ whole genome shotgun (WGS) entry which is preliminary data.</text>
</comment>
<accession>A0A9X2EGI2</accession>
<evidence type="ECO:0000259" key="2">
    <source>
        <dbReference type="Pfam" id="PF13590"/>
    </source>
</evidence>
<dbReference type="EMBL" id="JAMSHT010000001">
    <property type="protein sequence ID" value="MCM8557075.1"/>
    <property type="molecule type" value="Genomic_DNA"/>
</dbReference>
<keyword evidence="4" id="KW-1185">Reference proteome</keyword>
<dbReference type="InterPro" id="IPR025411">
    <property type="entry name" value="DUF4136"/>
</dbReference>
<feature type="signal peptide" evidence="1">
    <location>
        <begin position="1"/>
        <end position="23"/>
    </location>
</feature>
<dbReference type="Pfam" id="PF13590">
    <property type="entry name" value="DUF4136"/>
    <property type="match status" value="1"/>
</dbReference>
<evidence type="ECO:0000313" key="3">
    <source>
        <dbReference type="EMBL" id="MCM8557075.1"/>
    </source>
</evidence>
<dbReference type="Gene3D" id="3.30.160.670">
    <property type="match status" value="1"/>
</dbReference>
<feature type="domain" description="DUF4136" evidence="2">
    <location>
        <begin position="38"/>
        <end position="208"/>
    </location>
</feature>
<dbReference type="PROSITE" id="PS51257">
    <property type="entry name" value="PROKAR_LIPOPROTEIN"/>
    <property type="match status" value="1"/>
</dbReference>
<evidence type="ECO:0000256" key="1">
    <source>
        <dbReference type="SAM" id="SignalP"/>
    </source>
</evidence>
<reference evidence="3" key="1">
    <citation type="submission" date="2022-06" db="EMBL/GenBank/DDBJ databases">
        <title>Sphingomicrobium sedimins sp. nov., a marine bacterium isolated from tidal flat.</title>
        <authorList>
            <person name="Kim C.-H."/>
            <person name="Yoo Y."/>
            <person name="Kim J.-J."/>
        </authorList>
    </citation>
    <scope>NUCLEOTIDE SEQUENCE</scope>
    <source>
        <strain evidence="3">GRR-S6-50</strain>
    </source>
</reference>
<sequence>MTPKFRNMMTAAAALALAGCATGFDTKVSRFQNMPAPEGQTFAIVPADQENDGSLEFNVYADMVAAEMAEEGYVEASDLASADLIVQLGYGVDDGQRVVVDQDPFGYRRRAFYARYGGLWGRPYYRYYRPRYYRGSRVGFYFGWDDPFWYGRDLRVYTEYRSALDIDIRRADTNEAVFEGTAKARSRTDELGTLVPNLITAMFTDFPGNSGETVKITVKEEESED</sequence>
<dbReference type="RefSeq" id="WP_252112820.1">
    <property type="nucleotide sequence ID" value="NZ_JAMSHT010000001.1"/>
</dbReference>
<evidence type="ECO:0000313" key="4">
    <source>
        <dbReference type="Proteomes" id="UP001155128"/>
    </source>
</evidence>
<feature type="chain" id="PRO_5040903115" evidence="1">
    <location>
        <begin position="24"/>
        <end position="225"/>
    </location>
</feature>
<proteinExistence type="predicted"/>
<name>A0A9X2EGI2_9SPHN</name>
<organism evidence="3 4">
    <name type="scientific">Sphingomicrobium sediminis</name>
    <dbReference type="NCBI Taxonomy" id="2950949"/>
    <lineage>
        <taxon>Bacteria</taxon>
        <taxon>Pseudomonadati</taxon>
        <taxon>Pseudomonadota</taxon>
        <taxon>Alphaproteobacteria</taxon>
        <taxon>Sphingomonadales</taxon>
        <taxon>Sphingomonadaceae</taxon>
        <taxon>Sphingomicrobium</taxon>
    </lineage>
</organism>
<dbReference type="Proteomes" id="UP001155128">
    <property type="component" value="Unassembled WGS sequence"/>
</dbReference>